<dbReference type="InParanoid" id="A0A4R2PIU8"/>
<dbReference type="Proteomes" id="UP000295399">
    <property type="component" value="Unassembled WGS sequence"/>
</dbReference>
<evidence type="ECO:0000259" key="2">
    <source>
        <dbReference type="PROSITE" id="PS51208"/>
    </source>
</evidence>
<dbReference type="SUPFAM" id="SSF103515">
    <property type="entry name" value="Autotransporter"/>
    <property type="match status" value="1"/>
</dbReference>
<dbReference type="InterPro" id="IPR036709">
    <property type="entry name" value="Autotransporte_beta_dom_sf"/>
</dbReference>
<evidence type="ECO:0000256" key="1">
    <source>
        <dbReference type="SAM" id="SignalP"/>
    </source>
</evidence>
<gene>
    <name evidence="3" type="ORF">EV659_104252</name>
</gene>
<dbReference type="InterPro" id="IPR005546">
    <property type="entry name" value="Autotransporte_beta"/>
</dbReference>
<dbReference type="AlphaFoldDB" id="A0A4R2PIU8"/>
<dbReference type="PROSITE" id="PS51208">
    <property type="entry name" value="AUTOTRANSPORTER"/>
    <property type="match status" value="1"/>
</dbReference>
<dbReference type="RefSeq" id="WP_132708290.1">
    <property type="nucleotide sequence ID" value="NZ_JACIGF010000004.1"/>
</dbReference>
<dbReference type="Gene3D" id="2.40.128.130">
    <property type="entry name" value="Autotransporter beta-domain"/>
    <property type="match status" value="1"/>
</dbReference>
<feature type="domain" description="Autotransporter" evidence="2">
    <location>
        <begin position="683"/>
        <end position="970"/>
    </location>
</feature>
<name>A0A4R2PIU8_RHOSA</name>
<keyword evidence="4" id="KW-1185">Reference proteome</keyword>
<protein>
    <submittedName>
        <fullName evidence="3">Uncharacterized protein with beta-barrel porin domain</fullName>
    </submittedName>
</protein>
<dbReference type="SMART" id="SM00869">
    <property type="entry name" value="Autotransporter"/>
    <property type="match status" value="1"/>
</dbReference>
<sequence length="970" mass="99713">MAAVFSRCGVARRRAVSVLAVCVAAGAALHPAAADDLEVDGAREEPVRTSDLDGTGPGDLSVLSSGRITVDTATAVFLDSDNLLSNAGTIESSGFPDAVVIDVDTGADGITSGIKNTGTIRVVATQDNPVSGANRGIAIHGDGGFTGDLTNGGAGTIAVSGAGSVAIDVAADIDGAFRNEGTVSASGDGSIAVRAAADLGRGYTNVGRTTAAAADGSATAVQIDDNGAMNRLLNNGDMLVEIANSGETAGRAVGVEVLEGGVLPRLENNGQLAVAATGAATEAVAIVDRSGTLSELVNRGTIRAELTGAGDTRPVAIDLSANTTGVTVANTGRFFGTDDDDEDGAFTFGAAQIRGDVVLGSGGDEVTFTGATSVGRIDFGAGDNSFTLTTLAGTGDAEGEVRGSQASGRFTFGAGNDTVRVSGSTLLGSVDLGSGQNSVALTDDAVFSGTLVGGTDTSLLVDGASLGLTGRTGAQVAEAQLLGESRLSVAVFTEDGTAATLDAGRRLTTSDALDVSVAFDNLPVDGAQYVLSTADTIDFTGDLAAVDFSSNVTDLLFETSLSLAEGTRDALLVSVNRRSNADLDINPSQGLVLDAVLPATADDAALGLAIGGIEDAAGLGTALDQLSPQYTGAVRTAALMGQAMGYGAVARRLDAVRGFDRYAAAQFDTDQPMSADERVLRRDRERRFGLWGQQLLQLMDRDGLDNRPGYDGYALGFAVGVDFPFFGLDALGVSFTQIFSETKEDVTADGDLFGSSSQFTLYGSYSLGGFFIDAMGGIGLNDYENSREVTAGNLNRVYDSDWNATQLLGSGRIGYRAQLGRFGLTLSGDAFYTKLDEDGYTERLSVDGNDNDPDNLTVLTVDGRDTTSFRVGARAVLDAEFQWSRTTKVIPVLRGGILTELEDDPVRTVARFNGGDPFTLEGRIGDETTLLGGASVVFQSGYGSLSIDYDIEYADDFTAHTSGITFRLEF</sequence>
<accession>A0A4R2PIU8</accession>
<keyword evidence="1" id="KW-0732">Signal</keyword>
<organism evidence="3 4">
    <name type="scientific">Rhodothalassium salexigens DSM 2132</name>
    <dbReference type="NCBI Taxonomy" id="1188247"/>
    <lineage>
        <taxon>Bacteria</taxon>
        <taxon>Pseudomonadati</taxon>
        <taxon>Pseudomonadota</taxon>
        <taxon>Alphaproteobacteria</taxon>
        <taxon>Rhodothalassiales</taxon>
        <taxon>Rhodothalassiaceae</taxon>
        <taxon>Rhodothalassium</taxon>
    </lineage>
</organism>
<dbReference type="EMBL" id="SLXO01000004">
    <property type="protein sequence ID" value="TCP35400.1"/>
    <property type="molecule type" value="Genomic_DNA"/>
</dbReference>
<feature type="chain" id="PRO_5020936037" evidence="1">
    <location>
        <begin position="35"/>
        <end position="970"/>
    </location>
</feature>
<proteinExistence type="predicted"/>
<evidence type="ECO:0000313" key="3">
    <source>
        <dbReference type="EMBL" id="TCP35400.1"/>
    </source>
</evidence>
<dbReference type="Pfam" id="PF03797">
    <property type="entry name" value="Autotransporter"/>
    <property type="match status" value="1"/>
</dbReference>
<feature type="signal peptide" evidence="1">
    <location>
        <begin position="1"/>
        <end position="34"/>
    </location>
</feature>
<dbReference type="OrthoDB" id="7613961at2"/>
<comment type="caution">
    <text evidence="3">The sequence shown here is derived from an EMBL/GenBank/DDBJ whole genome shotgun (WGS) entry which is preliminary data.</text>
</comment>
<evidence type="ECO:0000313" key="4">
    <source>
        <dbReference type="Proteomes" id="UP000295399"/>
    </source>
</evidence>
<reference evidence="3 4" key="1">
    <citation type="submission" date="2019-03" db="EMBL/GenBank/DDBJ databases">
        <title>Genomic Encyclopedia of Type Strains, Phase IV (KMG-IV): sequencing the most valuable type-strain genomes for metagenomic binning, comparative biology and taxonomic classification.</title>
        <authorList>
            <person name="Goeker M."/>
        </authorList>
    </citation>
    <scope>NUCLEOTIDE SEQUENCE [LARGE SCALE GENOMIC DNA]</scope>
    <source>
        <strain evidence="3 4">DSM 2132</strain>
    </source>
</reference>